<sequence>MPPPPPWSLTSIETPGQGRMQIYNPLTSSWSYGPNPEHKAGAACATVLRGSIYYCGGLRDGNQKSGPVVPTCAVFNIPMGTWSSIPPMPYAVHHASMVTDGNFVYVVGGRNVSKNSVDSPVAFTQIYNPETKTWRSSGQQLTGGPKAMPYGRGGMGPGISMYGSLYFFGGEVSCRGTVLGRCPNSTIGLTSTGVFNRVDRYTPATDTWDRVFPMNVPRHGFYPVLGTAPRSAGGGPAVYVCGAGNITPSDFAGLVALVMLVHHILK</sequence>
<dbReference type="InParanoid" id="D8TWZ1"/>
<dbReference type="EMBL" id="GL378342">
    <property type="protein sequence ID" value="EFJ47818.1"/>
    <property type="molecule type" value="Genomic_DNA"/>
</dbReference>
<evidence type="ECO:0000313" key="2">
    <source>
        <dbReference type="Proteomes" id="UP000001058"/>
    </source>
</evidence>
<gene>
    <name evidence="1" type="ORF">VOLCADRAFT_91399</name>
</gene>
<evidence type="ECO:0000313" key="1">
    <source>
        <dbReference type="EMBL" id="EFJ47818.1"/>
    </source>
</evidence>
<dbReference type="SUPFAM" id="SSF117281">
    <property type="entry name" value="Kelch motif"/>
    <property type="match status" value="1"/>
</dbReference>
<dbReference type="Gene3D" id="2.120.10.80">
    <property type="entry name" value="Kelch-type beta propeller"/>
    <property type="match status" value="1"/>
</dbReference>
<dbReference type="InterPro" id="IPR015915">
    <property type="entry name" value="Kelch-typ_b-propeller"/>
</dbReference>
<protein>
    <submittedName>
        <fullName evidence="1">Uncharacterized protein</fullName>
    </submittedName>
</protein>
<keyword evidence="2" id="KW-1185">Reference proteome</keyword>
<proteinExistence type="predicted"/>
<dbReference type="PANTHER" id="PTHR45632">
    <property type="entry name" value="LD33804P"/>
    <property type="match status" value="1"/>
</dbReference>
<dbReference type="PANTHER" id="PTHR45632:SF8">
    <property type="entry name" value="KELCH-LIKE PROTEIN 34"/>
    <property type="match status" value="1"/>
</dbReference>
<dbReference type="RefSeq" id="XP_002950924.1">
    <property type="nucleotide sequence ID" value="XM_002950878.1"/>
</dbReference>
<dbReference type="STRING" id="3068.D8TWZ1"/>
<name>D8TWZ1_VOLCA</name>
<dbReference type="AlphaFoldDB" id="D8TWZ1"/>
<reference evidence="1 2" key="1">
    <citation type="journal article" date="2010" name="Science">
        <title>Genomic analysis of organismal complexity in the multicellular green alga Volvox carteri.</title>
        <authorList>
            <person name="Prochnik S.E."/>
            <person name="Umen J."/>
            <person name="Nedelcu A.M."/>
            <person name="Hallmann A."/>
            <person name="Miller S.M."/>
            <person name="Nishii I."/>
            <person name="Ferris P."/>
            <person name="Kuo A."/>
            <person name="Mitros T."/>
            <person name="Fritz-Laylin L.K."/>
            <person name="Hellsten U."/>
            <person name="Chapman J."/>
            <person name="Simakov O."/>
            <person name="Rensing S.A."/>
            <person name="Terry A."/>
            <person name="Pangilinan J."/>
            <person name="Kapitonov V."/>
            <person name="Jurka J."/>
            <person name="Salamov A."/>
            <person name="Shapiro H."/>
            <person name="Schmutz J."/>
            <person name="Grimwood J."/>
            <person name="Lindquist E."/>
            <person name="Lucas S."/>
            <person name="Grigoriev I.V."/>
            <person name="Schmitt R."/>
            <person name="Kirk D."/>
            <person name="Rokhsar D.S."/>
        </authorList>
    </citation>
    <scope>NUCLEOTIDE SEQUENCE [LARGE SCALE GENOMIC DNA]</scope>
    <source>
        <strain evidence="2">f. Nagariensis / Eve</strain>
    </source>
</reference>
<dbReference type="GeneID" id="9618421"/>
<accession>D8TWZ1</accession>
<dbReference type="Proteomes" id="UP000001058">
    <property type="component" value="Unassembled WGS sequence"/>
</dbReference>
<dbReference type="KEGG" id="vcn:VOLCADRAFT_91399"/>
<organism evidence="2">
    <name type="scientific">Volvox carteri f. nagariensis</name>
    <dbReference type="NCBI Taxonomy" id="3068"/>
    <lineage>
        <taxon>Eukaryota</taxon>
        <taxon>Viridiplantae</taxon>
        <taxon>Chlorophyta</taxon>
        <taxon>core chlorophytes</taxon>
        <taxon>Chlorophyceae</taxon>
        <taxon>CS clade</taxon>
        <taxon>Chlamydomonadales</taxon>
        <taxon>Volvocaceae</taxon>
        <taxon>Volvox</taxon>
    </lineage>
</organism>
<dbReference type="OrthoDB" id="530324at2759"/>